<reference evidence="2 3" key="1">
    <citation type="journal article" date="2012" name="Science">
        <title>The Paleozoic origin of enzymatic lignin decomposition reconstructed from 31 fungal genomes.</title>
        <authorList>
            <person name="Floudas D."/>
            <person name="Binder M."/>
            <person name="Riley R."/>
            <person name="Barry K."/>
            <person name="Blanchette R.A."/>
            <person name="Henrissat B."/>
            <person name="Martinez A.T."/>
            <person name="Otillar R."/>
            <person name="Spatafora J.W."/>
            <person name="Yadav J.S."/>
            <person name="Aerts A."/>
            <person name="Benoit I."/>
            <person name="Boyd A."/>
            <person name="Carlson A."/>
            <person name="Copeland A."/>
            <person name="Coutinho P.M."/>
            <person name="de Vries R.P."/>
            <person name="Ferreira P."/>
            <person name="Findley K."/>
            <person name="Foster B."/>
            <person name="Gaskell J."/>
            <person name="Glotzer D."/>
            <person name="Gorecki P."/>
            <person name="Heitman J."/>
            <person name="Hesse C."/>
            <person name="Hori C."/>
            <person name="Igarashi K."/>
            <person name="Jurgens J.A."/>
            <person name="Kallen N."/>
            <person name="Kersten P."/>
            <person name="Kohler A."/>
            <person name="Kuees U."/>
            <person name="Kumar T.K.A."/>
            <person name="Kuo A."/>
            <person name="LaButti K."/>
            <person name="Larrondo L.F."/>
            <person name="Lindquist E."/>
            <person name="Ling A."/>
            <person name="Lombard V."/>
            <person name="Lucas S."/>
            <person name="Lundell T."/>
            <person name="Martin R."/>
            <person name="McLaughlin D.J."/>
            <person name="Morgenstern I."/>
            <person name="Morin E."/>
            <person name="Murat C."/>
            <person name="Nagy L.G."/>
            <person name="Nolan M."/>
            <person name="Ohm R.A."/>
            <person name="Patyshakuliyeva A."/>
            <person name="Rokas A."/>
            <person name="Ruiz-Duenas F.J."/>
            <person name="Sabat G."/>
            <person name="Salamov A."/>
            <person name="Samejima M."/>
            <person name="Schmutz J."/>
            <person name="Slot J.C."/>
            <person name="St John F."/>
            <person name="Stenlid J."/>
            <person name="Sun H."/>
            <person name="Sun S."/>
            <person name="Syed K."/>
            <person name="Tsang A."/>
            <person name="Wiebenga A."/>
            <person name="Young D."/>
            <person name="Pisabarro A."/>
            <person name="Eastwood D.C."/>
            <person name="Martin F."/>
            <person name="Cullen D."/>
            <person name="Grigoriev I.V."/>
            <person name="Hibbett D.S."/>
        </authorList>
    </citation>
    <scope>NUCLEOTIDE SEQUENCE</scope>
    <source>
        <strain evidence="3">FP-58527</strain>
    </source>
</reference>
<dbReference type="eggNOG" id="ENOG502R1CB">
    <property type="taxonomic scope" value="Eukaryota"/>
</dbReference>
<feature type="region of interest" description="Disordered" evidence="1">
    <location>
        <begin position="1"/>
        <end position="140"/>
    </location>
</feature>
<protein>
    <submittedName>
        <fullName evidence="2">Uncharacterized protein</fullName>
    </submittedName>
</protein>
<dbReference type="Proteomes" id="UP000015241">
    <property type="component" value="Unassembled WGS sequence"/>
</dbReference>
<dbReference type="STRING" id="743788.S8DRQ8"/>
<dbReference type="AlphaFoldDB" id="S8DRQ8"/>
<feature type="compositionally biased region" description="Basic and acidic residues" evidence="1">
    <location>
        <begin position="63"/>
        <end position="76"/>
    </location>
</feature>
<dbReference type="InParanoid" id="S8DRQ8"/>
<dbReference type="EMBL" id="KE504253">
    <property type="protein sequence ID" value="EPS93873.1"/>
    <property type="molecule type" value="Genomic_DNA"/>
</dbReference>
<evidence type="ECO:0000313" key="2">
    <source>
        <dbReference type="EMBL" id="EPS93873.1"/>
    </source>
</evidence>
<name>S8DRQ8_FOMSC</name>
<evidence type="ECO:0000256" key="1">
    <source>
        <dbReference type="SAM" id="MobiDB-lite"/>
    </source>
</evidence>
<feature type="compositionally biased region" description="Basic and acidic residues" evidence="1">
    <location>
        <begin position="39"/>
        <end position="51"/>
    </location>
</feature>
<proteinExistence type="predicted"/>
<accession>S8DRQ8</accession>
<gene>
    <name evidence="2" type="ORF">FOMPIDRAFT_116133</name>
</gene>
<sequence length="467" mass="51052">MQPVASHQKPWRPPLEASIHTPSPTFALSNLPSTPSPPHADEGSPDQEKTTKRACTAGGGSAARKETEPPREHSSTIEENDQVMAPHEVRGLPKCAPAATNEKGSYNWPDPLAPPKDIDEDPHRKQSRKGVPPPKTPTSRVTYTDATFQCVYVSKDVLLGGLAQHQMDWINKDPLNVLAILPHSAGAATLRDQPKLNRLVLEFMKTFRFADNSQPSTTNDEALDTIIETGTPNQIAAALLALDNKNPHTKDVQIFMPVPANGKTFSRDKFAKLWALLMVGGTADLMAFLLWQQTFTVSKTLTFNILKLEDSAPSWVLCNYSGDCVDPVNADVIMTTIKCTLWLDDAFRAYVFTTLHHMGLLGNINNYVVHATESLTLTFFDNTDDFCQLATLAGKISCQLCKAETHPTYDCPFPKTEGWLGPQNDGATKHTEKVQKLVAKGKLPPKRSGKPAPQKGSASAGKGKKKA</sequence>
<dbReference type="HOGENOM" id="CLU_585307_0_0_1"/>
<organism evidence="2 3">
    <name type="scientific">Fomitopsis schrenkii</name>
    <name type="common">Brown rot fungus</name>
    <dbReference type="NCBI Taxonomy" id="2126942"/>
    <lineage>
        <taxon>Eukaryota</taxon>
        <taxon>Fungi</taxon>
        <taxon>Dikarya</taxon>
        <taxon>Basidiomycota</taxon>
        <taxon>Agaricomycotina</taxon>
        <taxon>Agaricomycetes</taxon>
        <taxon>Polyporales</taxon>
        <taxon>Fomitopsis</taxon>
    </lineage>
</organism>
<feature type="region of interest" description="Disordered" evidence="1">
    <location>
        <begin position="422"/>
        <end position="467"/>
    </location>
</feature>
<keyword evidence="3" id="KW-1185">Reference proteome</keyword>
<evidence type="ECO:0000313" key="3">
    <source>
        <dbReference type="Proteomes" id="UP000015241"/>
    </source>
</evidence>
<dbReference type="OrthoDB" id="2748896at2759"/>
<feature type="compositionally biased region" description="Polar residues" evidence="1">
    <location>
        <begin position="20"/>
        <end position="33"/>
    </location>
</feature>